<name>A0ABS3XPU7_9ACTN</name>
<accession>A0ABS3XPU7</accession>
<feature type="signal peptide" evidence="1">
    <location>
        <begin position="1"/>
        <end position="27"/>
    </location>
</feature>
<sequence>MRRRVFLAGAAATGLAGLAVQPSSAVAATANATSPATTGTTARAGWRLTPAPAAAPASRLLSVSAASADLAWAVGEQGLPGQGTGGGPLALCWDGTAWAHTEVGHLGLNGSLRAVSGASPDAAWAVGQDRDGADRLLRWDGSTWRQVRYPGDDDPATVLTWVAAVGDGRAWVTGQHEGRPKLLRFDGTKWTWTPPIPGATSPDAPWRVRVSPSGGVHTVGWDLARWDERAAGHGSWTVLPPLTGIRLGVNDLLPVGEDELWAVGAAFGVGGPPGKPPSVVLARYDGTEWTRVDGDTLPFKIGSLNAITGNGTGTEGTGGGRPGLIGGWDFWDDSSAHYLRWDGTEWAGERGAADGVDAYVRDVASIPGTGAQGAAWSVGHTRNVPAAEVRFRIERYG</sequence>
<dbReference type="RefSeq" id="WP_209209278.1">
    <property type="nucleotide sequence ID" value="NZ_JAFFZM010000002.1"/>
</dbReference>
<comment type="caution">
    <text evidence="2">The sequence shown here is derived from an EMBL/GenBank/DDBJ whole genome shotgun (WGS) entry which is preliminary data.</text>
</comment>
<keyword evidence="3" id="KW-1185">Reference proteome</keyword>
<evidence type="ECO:0000313" key="2">
    <source>
        <dbReference type="EMBL" id="MBO8197414.1"/>
    </source>
</evidence>
<dbReference type="Proteomes" id="UP000721954">
    <property type="component" value="Unassembled WGS sequence"/>
</dbReference>
<keyword evidence="1" id="KW-0732">Signal</keyword>
<dbReference type="InterPro" id="IPR011044">
    <property type="entry name" value="Quino_amine_DH_bsu"/>
</dbReference>
<protein>
    <submittedName>
        <fullName evidence="2">Uncharacterized protein</fullName>
    </submittedName>
</protein>
<dbReference type="SUPFAM" id="SSF50969">
    <property type="entry name" value="YVTN repeat-like/Quinoprotein amine dehydrogenase"/>
    <property type="match status" value="1"/>
</dbReference>
<feature type="chain" id="PRO_5045247989" evidence="1">
    <location>
        <begin position="28"/>
        <end position="397"/>
    </location>
</feature>
<gene>
    <name evidence="2" type="ORF">JW613_03665</name>
</gene>
<proteinExistence type="predicted"/>
<organism evidence="2 3">
    <name type="scientific">Streptomyces smyrnaeus</name>
    <dbReference type="NCBI Taxonomy" id="1387713"/>
    <lineage>
        <taxon>Bacteria</taxon>
        <taxon>Bacillati</taxon>
        <taxon>Actinomycetota</taxon>
        <taxon>Actinomycetes</taxon>
        <taxon>Kitasatosporales</taxon>
        <taxon>Streptomycetaceae</taxon>
        <taxon>Streptomyces</taxon>
    </lineage>
</organism>
<evidence type="ECO:0000313" key="3">
    <source>
        <dbReference type="Proteomes" id="UP000721954"/>
    </source>
</evidence>
<dbReference type="GeneID" id="96257690"/>
<reference evidence="2 3" key="1">
    <citation type="submission" date="2021-02" db="EMBL/GenBank/DDBJ databases">
        <title>Streptomyces spirodelae sp. nov., isolated from duckweed.</title>
        <authorList>
            <person name="Saimee Y."/>
            <person name="Duangmal K."/>
        </authorList>
    </citation>
    <scope>NUCLEOTIDE SEQUENCE [LARGE SCALE GENOMIC DNA]</scope>
    <source>
        <strain evidence="2 3">DSM 42105</strain>
    </source>
</reference>
<dbReference type="EMBL" id="JAFFZM010000002">
    <property type="protein sequence ID" value="MBO8197414.1"/>
    <property type="molecule type" value="Genomic_DNA"/>
</dbReference>
<evidence type="ECO:0000256" key="1">
    <source>
        <dbReference type="SAM" id="SignalP"/>
    </source>
</evidence>